<evidence type="ECO:0000313" key="1">
    <source>
        <dbReference type="EMBL" id="GIQ87101.1"/>
    </source>
</evidence>
<evidence type="ECO:0000313" key="2">
    <source>
        <dbReference type="Proteomes" id="UP000265618"/>
    </source>
</evidence>
<protein>
    <submittedName>
        <fullName evidence="1">Uncharacterized protein</fullName>
    </submittedName>
</protein>
<gene>
    <name evidence="1" type="ORF">KIPB_009071</name>
</gene>
<reference evidence="1 2" key="1">
    <citation type="journal article" date="2018" name="PLoS ONE">
        <title>The draft genome of Kipferlia bialata reveals reductive genome evolution in fornicate parasites.</title>
        <authorList>
            <person name="Tanifuji G."/>
            <person name="Takabayashi S."/>
            <person name="Kume K."/>
            <person name="Takagi M."/>
            <person name="Nakayama T."/>
            <person name="Kamikawa R."/>
            <person name="Inagaki Y."/>
            <person name="Hashimoto T."/>
        </authorList>
    </citation>
    <scope>NUCLEOTIDE SEQUENCE [LARGE SCALE GENOMIC DNA]</scope>
    <source>
        <strain evidence="1">NY0173</strain>
    </source>
</reference>
<organism evidence="1 2">
    <name type="scientific">Kipferlia bialata</name>
    <dbReference type="NCBI Taxonomy" id="797122"/>
    <lineage>
        <taxon>Eukaryota</taxon>
        <taxon>Metamonada</taxon>
        <taxon>Carpediemonas-like organisms</taxon>
        <taxon>Kipferlia</taxon>
    </lineage>
</organism>
<dbReference type="Proteomes" id="UP000265618">
    <property type="component" value="Unassembled WGS sequence"/>
</dbReference>
<name>A0A9K3GLU8_9EUKA</name>
<sequence>EILGAQMDETVMWEQLQSRLEMASFVQCFSQDHQDFHVAVSRLLTPDPRIHSPLTRQTMPQFKCMLAFLKGTGQHFNALAYFEDDCFRKNVKDDVRDAYLLVYQQYLTSLAENAKTPAEILSLETKEETSIYSHFIGRLLVDVFARSDQSWGVFKRIFTSQRNVEPNVAYRCVSYVDGLLNRYRADRFHITDVFSTDPAHLDVQIRVEMLKVDIFRHYFHLLRAKLTEGGQGGDKEKQLRTRKEPRFRNLQRKLTDAYSALLYFLEARMNTQLK</sequence>
<comment type="caution">
    <text evidence="1">The sequence shown here is derived from an EMBL/GenBank/DDBJ whole genome shotgun (WGS) entry which is preliminary data.</text>
</comment>
<keyword evidence="2" id="KW-1185">Reference proteome</keyword>
<feature type="non-terminal residue" evidence="1">
    <location>
        <position position="274"/>
    </location>
</feature>
<proteinExistence type="predicted"/>
<accession>A0A9K3GLU8</accession>
<feature type="non-terminal residue" evidence="1">
    <location>
        <position position="1"/>
    </location>
</feature>
<dbReference type="AlphaFoldDB" id="A0A9K3GLU8"/>
<dbReference type="EMBL" id="BDIP01002971">
    <property type="protein sequence ID" value="GIQ87101.1"/>
    <property type="molecule type" value="Genomic_DNA"/>
</dbReference>